<dbReference type="Proteomes" id="UP000238916">
    <property type="component" value="Unassembled WGS sequence"/>
</dbReference>
<evidence type="ECO:0000313" key="7">
    <source>
        <dbReference type="Proteomes" id="UP000238916"/>
    </source>
</evidence>
<evidence type="ECO:0000256" key="1">
    <source>
        <dbReference type="ARBA" id="ARBA00005417"/>
    </source>
</evidence>
<keyword evidence="3" id="KW-0547">Nucleotide-binding</keyword>
<dbReference type="CDD" id="cd03257">
    <property type="entry name" value="ABC_NikE_OppD_transporters"/>
    <property type="match status" value="1"/>
</dbReference>
<dbReference type="InterPro" id="IPR013563">
    <property type="entry name" value="Oligopep_ABC_C"/>
</dbReference>
<proteinExistence type="inferred from homology"/>
<dbReference type="Pfam" id="PF08352">
    <property type="entry name" value="oligo_HPY"/>
    <property type="match status" value="1"/>
</dbReference>
<dbReference type="EMBL" id="OMOF01000971">
    <property type="protein sequence ID" value="SPF57000.1"/>
    <property type="molecule type" value="Genomic_DNA"/>
</dbReference>
<dbReference type="Gene3D" id="3.40.50.300">
    <property type="entry name" value="P-loop containing nucleotide triphosphate hydrolases"/>
    <property type="match status" value="1"/>
</dbReference>
<keyword evidence="2" id="KW-0813">Transport</keyword>
<comment type="similarity">
    <text evidence="1">Belongs to the ABC transporter superfamily.</text>
</comment>
<dbReference type="PROSITE" id="PS50893">
    <property type="entry name" value="ABC_TRANSPORTER_2"/>
    <property type="match status" value="1"/>
</dbReference>
<dbReference type="InterPro" id="IPR003593">
    <property type="entry name" value="AAA+_ATPase"/>
</dbReference>
<sequence>MSLPLQLLKPHSTYNAQQKILLEVKNLTKHFPITKGILGREVGKVHAVEQISFSIARGETLGLVGESGCGKSTTGRLILRLIEPTSGDIFFKGQRINDLSQNELRRLRKEMQIVFQDPMASLNPRMTVGDLIAEPMKVHGINKGQNKDNYVRELLNAVGLRPNHMYCFPRELSGGMRQRIGIARALSLKPQLIVADEPVSALDVSIRSQIINLLEDLQEEFNLTYLFIAHDMSVIKHISDRVGVMYLGKIVELAPKPLLFANPQHPYTQALLSAIPIPTPGAKQRPIILEGEIPNPINPPAGCHFHTRCRYVMERCRQEVPILKEKPGSHFVACHLE</sequence>
<dbReference type="SMART" id="SM00382">
    <property type="entry name" value="AAA"/>
    <property type="match status" value="1"/>
</dbReference>
<dbReference type="GO" id="GO:0015833">
    <property type="term" value="P:peptide transport"/>
    <property type="evidence" value="ECO:0007669"/>
    <property type="project" value="InterPro"/>
</dbReference>
<dbReference type="AlphaFoldDB" id="A0A2U3LYJ8"/>
<evidence type="ECO:0000256" key="3">
    <source>
        <dbReference type="ARBA" id="ARBA00022741"/>
    </source>
</evidence>
<dbReference type="GO" id="GO:0055085">
    <property type="term" value="P:transmembrane transport"/>
    <property type="evidence" value="ECO:0007669"/>
    <property type="project" value="UniProtKB-ARBA"/>
</dbReference>
<dbReference type="InterPro" id="IPR050319">
    <property type="entry name" value="ABC_transp_ATP-bind"/>
</dbReference>
<dbReference type="FunFam" id="3.40.50.300:FF:000016">
    <property type="entry name" value="Oligopeptide ABC transporter ATP-binding component"/>
    <property type="match status" value="1"/>
</dbReference>
<dbReference type="SUPFAM" id="SSF52540">
    <property type="entry name" value="P-loop containing nucleoside triphosphate hydrolases"/>
    <property type="match status" value="1"/>
</dbReference>
<dbReference type="OrthoDB" id="9779287at2"/>
<dbReference type="PANTHER" id="PTHR43776:SF7">
    <property type="entry name" value="D,D-DIPEPTIDE TRANSPORT ATP-BINDING PROTEIN DDPF-RELATED"/>
    <property type="match status" value="1"/>
</dbReference>
<dbReference type="Pfam" id="PF00005">
    <property type="entry name" value="ABC_tran"/>
    <property type="match status" value="1"/>
</dbReference>
<dbReference type="PANTHER" id="PTHR43776">
    <property type="entry name" value="TRANSPORT ATP-BINDING PROTEIN"/>
    <property type="match status" value="1"/>
</dbReference>
<reference evidence="7" key="1">
    <citation type="submission" date="2018-02" db="EMBL/GenBank/DDBJ databases">
        <authorList>
            <person name="Hausmann B."/>
        </authorList>
    </citation>
    <scope>NUCLEOTIDE SEQUENCE [LARGE SCALE GENOMIC DNA]</scope>
    <source>
        <strain evidence="7">Peat soil MAG SbF1</strain>
    </source>
</reference>
<evidence type="ECO:0000313" key="6">
    <source>
        <dbReference type="EMBL" id="SPF57000.1"/>
    </source>
</evidence>
<organism evidence="6 7">
    <name type="scientific">Candidatus Desulfosporosinus infrequens</name>
    <dbReference type="NCBI Taxonomy" id="2043169"/>
    <lineage>
        <taxon>Bacteria</taxon>
        <taxon>Bacillati</taxon>
        <taxon>Bacillota</taxon>
        <taxon>Clostridia</taxon>
        <taxon>Eubacteriales</taxon>
        <taxon>Desulfitobacteriaceae</taxon>
        <taxon>Desulfosporosinus</taxon>
    </lineage>
</organism>
<dbReference type="InterPro" id="IPR017871">
    <property type="entry name" value="ABC_transporter-like_CS"/>
</dbReference>
<evidence type="ECO:0000256" key="4">
    <source>
        <dbReference type="ARBA" id="ARBA00022840"/>
    </source>
</evidence>
<accession>A0A2U3LYJ8</accession>
<evidence type="ECO:0000259" key="5">
    <source>
        <dbReference type="PROSITE" id="PS50893"/>
    </source>
</evidence>
<protein>
    <submittedName>
        <fullName evidence="6">Oligopeptide transport ATP-binding protein AppF</fullName>
    </submittedName>
</protein>
<dbReference type="PROSITE" id="PS00211">
    <property type="entry name" value="ABC_TRANSPORTER_1"/>
    <property type="match status" value="1"/>
</dbReference>
<dbReference type="NCBIfam" id="TIGR01727">
    <property type="entry name" value="oligo_HPY"/>
    <property type="match status" value="1"/>
</dbReference>
<dbReference type="InterPro" id="IPR027417">
    <property type="entry name" value="P-loop_NTPase"/>
</dbReference>
<gene>
    <name evidence="6" type="primary">appF</name>
    <name evidence="6" type="ORF">SBF1_990002</name>
</gene>
<evidence type="ECO:0000256" key="2">
    <source>
        <dbReference type="ARBA" id="ARBA00022448"/>
    </source>
</evidence>
<dbReference type="GO" id="GO:0005524">
    <property type="term" value="F:ATP binding"/>
    <property type="evidence" value="ECO:0007669"/>
    <property type="project" value="UniProtKB-KW"/>
</dbReference>
<keyword evidence="4 6" id="KW-0067">ATP-binding</keyword>
<name>A0A2U3LYJ8_9FIRM</name>
<dbReference type="InterPro" id="IPR003439">
    <property type="entry name" value="ABC_transporter-like_ATP-bd"/>
</dbReference>
<feature type="domain" description="ABC transporter" evidence="5">
    <location>
        <begin position="22"/>
        <end position="272"/>
    </location>
</feature>
<dbReference type="GO" id="GO:0016887">
    <property type="term" value="F:ATP hydrolysis activity"/>
    <property type="evidence" value="ECO:0007669"/>
    <property type="project" value="InterPro"/>
</dbReference>